<dbReference type="AlphaFoldDB" id="A0A8H4L6M1"/>
<keyword evidence="3" id="KW-1185">Reference proteome</keyword>
<reference evidence="2 3" key="1">
    <citation type="submission" date="2020-01" db="EMBL/GenBank/DDBJ databases">
        <title>Identification and distribution of gene clusters putatively required for synthesis of sphingolipid metabolism inhibitors in phylogenetically diverse species of the filamentous fungus Fusarium.</title>
        <authorList>
            <person name="Kim H.-S."/>
            <person name="Busman M."/>
            <person name="Brown D.W."/>
            <person name="Divon H."/>
            <person name="Uhlig S."/>
            <person name="Proctor R.H."/>
        </authorList>
    </citation>
    <scope>NUCLEOTIDE SEQUENCE [LARGE SCALE GENOMIC DNA]</scope>
    <source>
        <strain evidence="2 3">NRRL 20459</strain>
    </source>
</reference>
<feature type="region of interest" description="Disordered" evidence="1">
    <location>
        <begin position="1"/>
        <end position="34"/>
    </location>
</feature>
<evidence type="ECO:0000256" key="1">
    <source>
        <dbReference type="SAM" id="MobiDB-lite"/>
    </source>
</evidence>
<feature type="compositionally biased region" description="Pro residues" evidence="1">
    <location>
        <begin position="400"/>
        <end position="409"/>
    </location>
</feature>
<dbReference type="InterPro" id="IPR018562">
    <property type="entry name" value="ARS-binding_2"/>
</dbReference>
<dbReference type="Pfam" id="PF09441">
    <property type="entry name" value="Abp2"/>
    <property type="match status" value="1"/>
</dbReference>
<name>A0A8H4L6M1_9HYPO</name>
<dbReference type="PANTHER" id="PTHR42048:SF1">
    <property type="entry name" value="ARS-BINDING PROTEIN 2"/>
    <property type="match status" value="1"/>
</dbReference>
<evidence type="ECO:0000313" key="2">
    <source>
        <dbReference type="EMBL" id="KAF4462548.1"/>
    </source>
</evidence>
<accession>A0A8H4L6M1</accession>
<feature type="region of interest" description="Disordered" evidence="1">
    <location>
        <begin position="277"/>
        <end position="458"/>
    </location>
</feature>
<feature type="compositionally biased region" description="Polar residues" evidence="1">
    <location>
        <begin position="439"/>
        <end position="458"/>
    </location>
</feature>
<dbReference type="OrthoDB" id="2104370at2759"/>
<feature type="compositionally biased region" description="Pro residues" evidence="1">
    <location>
        <begin position="329"/>
        <end position="344"/>
    </location>
</feature>
<gene>
    <name evidence="2" type="ORF">FALBO_10656</name>
</gene>
<dbReference type="GO" id="GO:0003688">
    <property type="term" value="F:DNA replication origin binding"/>
    <property type="evidence" value="ECO:0007669"/>
    <property type="project" value="TreeGrafter"/>
</dbReference>
<evidence type="ECO:0000313" key="3">
    <source>
        <dbReference type="Proteomes" id="UP000554235"/>
    </source>
</evidence>
<organism evidence="2 3">
    <name type="scientific">Fusarium albosuccineum</name>
    <dbReference type="NCBI Taxonomy" id="1237068"/>
    <lineage>
        <taxon>Eukaryota</taxon>
        <taxon>Fungi</taxon>
        <taxon>Dikarya</taxon>
        <taxon>Ascomycota</taxon>
        <taxon>Pezizomycotina</taxon>
        <taxon>Sordariomycetes</taxon>
        <taxon>Hypocreomycetidae</taxon>
        <taxon>Hypocreales</taxon>
        <taxon>Nectriaceae</taxon>
        <taxon>Fusarium</taxon>
        <taxon>Fusarium decemcellulare species complex</taxon>
    </lineage>
</organism>
<comment type="caution">
    <text evidence="2">The sequence shown here is derived from an EMBL/GenBank/DDBJ whole genome shotgun (WGS) entry which is preliminary data.</text>
</comment>
<feature type="region of interest" description="Disordered" evidence="1">
    <location>
        <begin position="188"/>
        <end position="251"/>
    </location>
</feature>
<evidence type="ECO:0008006" key="4">
    <source>
        <dbReference type="Google" id="ProtNLM"/>
    </source>
</evidence>
<dbReference type="PANTHER" id="PTHR42048">
    <property type="entry name" value="ARS-BINDING PROTEIN 2"/>
    <property type="match status" value="1"/>
</dbReference>
<feature type="compositionally biased region" description="Polar residues" evidence="1">
    <location>
        <begin position="347"/>
        <end position="358"/>
    </location>
</feature>
<feature type="compositionally biased region" description="Low complexity" evidence="1">
    <location>
        <begin position="9"/>
        <end position="33"/>
    </location>
</feature>
<proteinExistence type="predicted"/>
<feature type="non-terminal residue" evidence="2">
    <location>
        <position position="676"/>
    </location>
</feature>
<dbReference type="Proteomes" id="UP000554235">
    <property type="component" value="Unassembled WGS sequence"/>
</dbReference>
<protein>
    <recommendedName>
        <fullName evidence="4">Ars binding protein 2</fullName>
    </recommendedName>
</protein>
<dbReference type="EMBL" id="JAADYS010001519">
    <property type="protein sequence ID" value="KAF4462548.1"/>
    <property type="molecule type" value="Genomic_DNA"/>
</dbReference>
<sequence>SPNHPPSQPGSSGPSAGDAAGAAAPPDFAARPSLPDRHVTAESIEDAYVRFIFYCNPALSLSIETTSLREAFRNPPRSGGKSFNTFAIYELVRKFYDNEIRTWTELTTRLGVEPPDPSKEESAQKIAQYGVRLKKWMNSMHVKAFFEYLMDIPNDYWTKIPTDGSPTSQPVRDGVALEDDMALRALLPHIRPKRGRKRPVDDDTATSPAQRSHLAPSSAVDDMRPTINGPLSADPSRLGGAPWTPSDGVQQTPLFRWPQSAITPTTRNSFWDDALEPQSAVTPSKPRLATQRRGPKNVSSAWRPGVPNGGVKPRGRPPMNKTPIDTSLPPFPSVIPTSAPPEPITPVYSQPVSGTSVLSRAEPGLPLPQYSVPAPSITSHPLPHPLPHPQHHSQHQQQPQPHPTPPRPARPSISLQVPERPTGSVRLATPPPVVVINGEPSNHQPSAEYSQPTPNTPTNFAKAANQATVPIQQQAEEPMSRPKEIPRLYFERLEDRTNVDQVIGYMMRSCFEADWFDAEGNPSHKGSVKEALGIVNCTLEEMFKTAASPEAFLINLAAVTGGGHLLAATTRICRLGREGDTERFSCQWEYGFGHMRGHYQMEQAVPIDMLKEDVVPKGPDGPSTETAADGTMNQLSASEWQAKYAHLLEEMQKTDVRYLNLQTKVAGMFKGDARKE</sequence>